<comment type="similarity">
    <text evidence="2 7">Belongs to the OS-9 family.</text>
</comment>
<keyword evidence="3 9" id="KW-0732">Signal</keyword>
<reference evidence="12" key="1">
    <citation type="submission" date="2016-03" db="EMBL/GenBank/DDBJ databases">
        <authorList>
            <person name="Devillers Hugo."/>
        </authorList>
    </citation>
    <scope>NUCLEOTIDE SEQUENCE [LARGE SCALE GENOMIC DNA]</scope>
</reference>
<feature type="compositionally biased region" description="Polar residues" evidence="8">
    <location>
        <begin position="399"/>
        <end position="410"/>
    </location>
</feature>
<dbReference type="GO" id="GO:0005788">
    <property type="term" value="C:endoplasmic reticulum lumen"/>
    <property type="evidence" value="ECO:0007669"/>
    <property type="project" value="UniProtKB-UniRule"/>
</dbReference>
<dbReference type="EMBL" id="LT598477">
    <property type="protein sequence ID" value="SCU93048.1"/>
    <property type="molecule type" value="Genomic_DNA"/>
</dbReference>
<organism evidence="11 12">
    <name type="scientific">Lachancea meyersii CBS 8951</name>
    <dbReference type="NCBI Taxonomy" id="1266667"/>
    <lineage>
        <taxon>Eukaryota</taxon>
        <taxon>Fungi</taxon>
        <taxon>Dikarya</taxon>
        <taxon>Ascomycota</taxon>
        <taxon>Saccharomycotina</taxon>
        <taxon>Saccharomycetes</taxon>
        <taxon>Saccharomycetales</taxon>
        <taxon>Saccharomycetaceae</taxon>
        <taxon>Lachancea</taxon>
    </lineage>
</organism>
<feature type="compositionally biased region" description="Basic and acidic residues" evidence="8">
    <location>
        <begin position="499"/>
        <end position="510"/>
    </location>
</feature>
<evidence type="ECO:0000313" key="11">
    <source>
        <dbReference type="EMBL" id="SCU93048.1"/>
    </source>
</evidence>
<evidence type="ECO:0000256" key="9">
    <source>
        <dbReference type="SAM" id="SignalP"/>
    </source>
</evidence>
<feature type="signal peptide" evidence="9">
    <location>
        <begin position="1"/>
        <end position="20"/>
    </location>
</feature>
<dbReference type="PROSITE" id="PS51914">
    <property type="entry name" value="MRH"/>
    <property type="match status" value="1"/>
</dbReference>
<dbReference type="InterPro" id="IPR045149">
    <property type="entry name" value="OS-9-like"/>
</dbReference>
<keyword evidence="5 7" id="KW-0256">Endoplasmic reticulum</keyword>
<dbReference type="PANTHER" id="PTHR15414:SF0">
    <property type="entry name" value="ENDOPLASMIC RETICULUM LECTIN 1"/>
    <property type="match status" value="1"/>
</dbReference>
<comment type="subcellular location">
    <subcellularLocation>
        <location evidence="1 7">Endoplasmic reticulum membrane</location>
        <topology evidence="1 7">Peripheral membrane protein</topology>
        <orientation evidence="1 7">Lumenal side</orientation>
    </subcellularLocation>
</comment>
<keyword evidence="12" id="KW-1185">Reference proteome</keyword>
<evidence type="ECO:0000313" key="12">
    <source>
        <dbReference type="Proteomes" id="UP000191144"/>
    </source>
</evidence>
<evidence type="ECO:0000259" key="10">
    <source>
        <dbReference type="PROSITE" id="PS51914"/>
    </source>
</evidence>
<dbReference type="InterPro" id="IPR044865">
    <property type="entry name" value="MRH_dom"/>
</dbReference>
<evidence type="ECO:0000256" key="2">
    <source>
        <dbReference type="ARBA" id="ARBA00009918"/>
    </source>
</evidence>
<feature type="region of interest" description="Disordered" evidence="8">
    <location>
        <begin position="393"/>
        <end position="414"/>
    </location>
</feature>
<protein>
    <recommendedName>
        <fullName evidence="7">Endoplasmic reticulum lectin</fullName>
    </recommendedName>
    <alternativeName>
        <fullName evidence="7">Protein OS-9 homolog</fullName>
    </alternativeName>
</protein>
<dbReference type="GO" id="GO:0005789">
    <property type="term" value="C:endoplasmic reticulum membrane"/>
    <property type="evidence" value="ECO:0007669"/>
    <property type="project" value="UniProtKB-SubCell"/>
</dbReference>
<keyword evidence="4 7" id="KW-0430">Lectin</keyword>
<evidence type="ECO:0000256" key="5">
    <source>
        <dbReference type="ARBA" id="ARBA00022824"/>
    </source>
</evidence>
<dbReference type="InterPro" id="IPR012913">
    <property type="entry name" value="OS9-like_dom"/>
</dbReference>
<dbReference type="Gene3D" id="2.70.130.10">
    <property type="entry name" value="Mannose-6-phosphate receptor binding domain"/>
    <property type="match status" value="1"/>
</dbReference>
<evidence type="ECO:0000256" key="4">
    <source>
        <dbReference type="ARBA" id="ARBA00022734"/>
    </source>
</evidence>
<dbReference type="InterPro" id="IPR009011">
    <property type="entry name" value="Man6P_isomerase_rcpt-bd_dom_sf"/>
</dbReference>
<dbReference type="Gene3D" id="3.10.310.60">
    <property type="match status" value="1"/>
</dbReference>
<dbReference type="GO" id="GO:0030970">
    <property type="term" value="P:retrograde protein transport, ER to cytosol"/>
    <property type="evidence" value="ECO:0007669"/>
    <property type="project" value="TreeGrafter"/>
</dbReference>
<feature type="region of interest" description="Disordered" evidence="8">
    <location>
        <begin position="475"/>
        <end position="510"/>
    </location>
</feature>
<evidence type="ECO:0000256" key="3">
    <source>
        <dbReference type="ARBA" id="ARBA00022729"/>
    </source>
</evidence>
<dbReference type="GO" id="GO:0030246">
    <property type="term" value="F:carbohydrate binding"/>
    <property type="evidence" value="ECO:0007669"/>
    <property type="project" value="UniProtKB-UniRule"/>
</dbReference>
<dbReference type="PANTHER" id="PTHR15414">
    <property type="entry name" value="OS-9-RELATED"/>
    <property type="match status" value="1"/>
</dbReference>
<proteinExistence type="inferred from homology"/>
<sequence>MLNFSILMLIATLMIQTAFSYDFAVESFLLPKYSIEYVDHRVFEQTVLKNESILESGSFVSCGKYTTCFKPYLEAETVSIGSLELKDQGQKEFEQSALLIERELAGRCLLLNSGFWSFRFCYGQNVTQFSVNQTSKTVDLHYLLGTFDAGHNESLGLSHDIRGFYVSQKGFKGDFCANIGTNRWVEVKYICDPTVQEARVVKVKEIKMCRYIVVVAVPGICQLELFSAGERINSAHPILCSRQTESDSSGRLDRPRISSLQPFFLGHNFYYLEDRTHRHDDSHIASKLLFTGEIAFSDASSDLHPTENAFLKKAVYAFQEMTSKGLLTAPDGSPFMDGDSMTWVSEVVDLEGQTLCILEVVVDANSEANLSFHEIKSQSPPVTKNIIQYTKGVPEDPALTSNTSTAQNGSPKRDMAFDISVNGKSDSEGLRKKLAQNIHENLEAILDERIDVTVAEAKMIVLEDEELDDEFSLEVEEEANSDVTPVVEPPLPVDQEGLEEAHTGIEHDEL</sequence>
<evidence type="ECO:0000256" key="6">
    <source>
        <dbReference type="ARBA" id="ARBA00023157"/>
    </source>
</evidence>
<keyword evidence="6" id="KW-1015">Disulfide bond</keyword>
<comment type="function">
    <text evidence="7">Lectin involved in the quality control of the secretory pathway. As a member of the endoplasmic reticulum-associated degradation lumenal (ERAD-L) surveillance system, targets misfolded endoplasmic reticulum lumenal glycoproteins for degradation.</text>
</comment>
<dbReference type="OrthoDB" id="448954at2759"/>
<dbReference type="Pfam" id="PF07915">
    <property type="entry name" value="PRKCSH"/>
    <property type="match status" value="1"/>
</dbReference>
<feature type="chain" id="PRO_5009236146" description="Endoplasmic reticulum lectin" evidence="9">
    <location>
        <begin position="21"/>
        <end position="510"/>
    </location>
</feature>
<dbReference type="Pfam" id="PF17880">
    <property type="entry name" value="Yos9_DD"/>
    <property type="match status" value="1"/>
</dbReference>
<dbReference type="Proteomes" id="UP000191144">
    <property type="component" value="Chromosome F"/>
</dbReference>
<feature type="domain" description="MRH" evidence="10">
    <location>
        <begin position="106"/>
        <end position="223"/>
    </location>
</feature>
<gene>
    <name evidence="11" type="ORF">LAME_0F02476G</name>
</gene>
<dbReference type="AlphaFoldDB" id="A0A1G4JQL0"/>
<accession>A0A1G4JQL0</accession>
<evidence type="ECO:0000256" key="7">
    <source>
        <dbReference type="RuleBase" id="RU369099"/>
    </source>
</evidence>
<dbReference type="InterPro" id="IPR041039">
    <property type="entry name" value="Yos9_DD"/>
</dbReference>
<keyword evidence="7" id="KW-0472">Membrane</keyword>
<name>A0A1G4JQL0_9SACH</name>
<evidence type="ECO:0000256" key="1">
    <source>
        <dbReference type="ARBA" id="ARBA00004367"/>
    </source>
</evidence>
<evidence type="ECO:0000256" key="8">
    <source>
        <dbReference type="SAM" id="MobiDB-lite"/>
    </source>
</evidence>
<dbReference type="GO" id="GO:0030968">
    <property type="term" value="P:endoplasmic reticulum unfolded protein response"/>
    <property type="evidence" value="ECO:0007669"/>
    <property type="project" value="UniProtKB-UniRule"/>
</dbReference>